<protein>
    <recommendedName>
        <fullName evidence="4">Wax synthase domain-containing protein</fullName>
    </recommendedName>
</protein>
<feature type="transmembrane region" description="Helical" evidence="1">
    <location>
        <begin position="46"/>
        <end position="70"/>
    </location>
</feature>
<feature type="transmembrane region" description="Helical" evidence="1">
    <location>
        <begin position="90"/>
        <end position="112"/>
    </location>
</feature>
<reference evidence="2 3" key="1">
    <citation type="journal article" date="2023" name="G3 (Bethesda)">
        <title>A chromosome-length genome assembly and annotation of blackberry (Rubus argutus, cv. 'Hillquist').</title>
        <authorList>
            <person name="Bruna T."/>
            <person name="Aryal R."/>
            <person name="Dudchenko O."/>
            <person name="Sargent D.J."/>
            <person name="Mead D."/>
            <person name="Buti M."/>
            <person name="Cavallini A."/>
            <person name="Hytonen T."/>
            <person name="Andres J."/>
            <person name="Pham M."/>
            <person name="Weisz D."/>
            <person name="Mascagni F."/>
            <person name="Usai G."/>
            <person name="Natali L."/>
            <person name="Bassil N."/>
            <person name="Fernandez G.E."/>
            <person name="Lomsadze A."/>
            <person name="Armour M."/>
            <person name="Olukolu B."/>
            <person name="Poorten T."/>
            <person name="Britton C."/>
            <person name="Davik J."/>
            <person name="Ashrafi H."/>
            <person name="Aiden E.L."/>
            <person name="Borodovsky M."/>
            <person name="Worthington M."/>
        </authorList>
    </citation>
    <scope>NUCLEOTIDE SEQUENCE [LARGE SCALE GENOMIC DNA]</scope>
    <source>
        <strain evidence="2">PI 553951</strain>
    </source>
</reference>
<keyword evidence="3" id="KW-1185">Reference proteome</keyword>
<sequence length="259" mass="29292">MPGPGAHFFYAMSSGLALNSLSKNQFGAHHVLFYTMHVLSSSLFKLYSQASLTIIQCFLLGSAGGLSHFFLDYLFEVNTQLQGDISKQVYLDSILVVLGLLALLFFFFFYIYRFQTETPQASVQKSPPPQRSLFAALQSLFVGALRLLPFRMPTLETSAQRTSLPRTILASIIAWFRSNVPELWCLKGFLVRSVRLASFKMAVVLFLVASGYVKWLEFYKTSWKRPGIGEEADVGVIIFMAKYFVLPHLLCLLSMHRDQ</sequence>
<evidence type="ECO:0000256" key="1">
    <source>
        <dbReference type="SAM" id="Phobius"/>
    </source>
</evidence>
<dbReference type="PANTHER" id="PTHR38543">
    <property type="entry name" value="OS04G0465800 PROTEIN"/>
    <property type="match status" value="1"/>
</dbReference>
<keyword evidence="1" id="KW-0472">Membrane</keyword>
<organism evidence="2 3">
    <name type="scientific">Rubus argutus</name>
    <name type="common">Southern blackberry</name>
    <dbReference type="NCBI Taxonomy" id="59490"/>
    <lineage>
        <taxon>Eukaryota</taxon>
        <taxon>Viridiplantae</taxon>
        <taxon>Streptophyta</taxon>
        <taxon>Embryophyta</taxon>
        <taxon>Tracheophyta</taxon>
        <taxon>Spermatophyta</taxon>
        <taxon>Magnoliopsida</taxon>
        <taxon>eudicotyledons</taxon>
        <taxon>Gunneridae</taxon>
        <taxon>Pentapetalae</taxon>
        <taxon>rosids</taxon>
        <taxon>fabids</taxon>
        <taxon>Rosales</taxon>
        <taxon>Rosaceae</taxon>
        <taxon>Rosoideae</taxon>
        <taxon>Rosoideae incertae sedis</taxon>
        <taxon>Rubus</taxon>
    </lineage>
</organism>
<keyword evidence="1" id="KW-1133">Transmembrane helix</keyword>
<comment type="caution">
    <text evidence="2">The sequence shown here is derived from an EMBL/GenBank/DDBJ whole genome shotgun (WGS) entry which is preliminary data.</text>
</comment>
<feature type="transmembrane region" description="Helical" evidence="1">
    <location>
        <begin position="198"/>
        <end position="216"/>
    </location>
</feature>
<gene>
    <name evidence="2" type="ORF">M0R45_023091</name>
</gene>
<evidence type="ECO:0008006" key="4">
    <source>
        <dbReference type="Google" id="ProtNLM"/>
    </source>
</evidence>
<dbReference type="EMBL" id="JBEDUW010000005">
    <property type="protein sequence ID" value="KAK9925826.1"/>
    <property type="molecule type" value="Genomic_DNA"/>
</dbReference>
<evidence type="ECO:0000313" key="3">
    <source>
        <dbReference type="Proteomes" id="UP001457282"/>
    </source>
</evidence>
<name>A0AAW1WQA2_RUBAR</name>
<evidence type="ECO:0000313" key="2">
    <source>
        <dbReference type="EMBL" id="KAK9925826.1"/>
    </source>
</evidence>
<feature type="transmembrane region" description="Helical" evidence="1">
    <location>
        <begin position="236"/>
        <end position="255"/>
    </location>
</feature>
<keyword evidence="1" id="KW-0812">Transmembrane</keyword>
<dbReference type="AlphaFoldDB" id="A0AAW1WQA2"/>
<accession>A0AAW1WQA2</accession>
<proteinExistence type="predicted"/>
<dbReference type="Proteomes" id="UP001457282">
    <property type="component" value="Unassembled WGS sequence"/>
</dbReference>
<dbReference type="PANTHER" id="PTHR38543:SF1">
    <property type="entry name" value="OS04G0465800 PROTEIN"/>
    <property type="match status" value="1"/>
</dbReference>